<feature type="compositionally biased region" description="Basic and acidic residues" evidence="1">
    <location>
        <begin position="15"/>
        <end position="35"/>
    </location>
</feature>
<reference evidence="4" key="1">
    <citation type="submission" date="2015-09" db="EMBL/GenBank/DDBJ databases">
        <authorList>
            <consortium name="Pathogen Informatics"/>
        </authorList>
    </citation>
    <scope>NUCLEOTIDE SEQUENCE [LARGE SCALE GENOMIC DNA]</scope>
    <source>
        <strain evidence="4">Lake Konstanz</strain>
    </source>
</reference>
<feature type="compositionally biased region" description="Low complexity" evidence="1">
    <location>
        <begin position="366"/>
        <end position="379"/>
    </location>
</feature>
<organism evidence="3 4">
    <name type="scientific">Bodo saltans</name>
    <name type="common">Flagellated protozoan</name>
    <dbReference type="NCBI Taxonomy" id="75058"/>
    <lineage>
        <taxon>Eukaryota</taxon>
        <taxon>Discoba</taxon>
        <taxon>Euglenozoa</taxon>
        <taxon>Kinetoplastea</taxon>
        <taxon>Metakinetoplastina</taxon>
        <taxon>Eubodonida</taxon>
        <taxon>Bodonidae</taxon>
        <taxon>Bodo</taxon>
    </lineage>
</organism>
<evidence type="ECO:0000313" key="4">
    <source>
        <dbReference type="Proteomes" id="UP000051952"/>
    </source>
</evidence>
<evidence type="ECO:0000313" key="3">
    <source>
        <dbReference type="EMBL" id="CUG93587.1"/>
    </source>
</evidence>
<feature type="region of interest" description="Disordered" evidence="1">
    <location>
        <begin position="359"/>
        <end position="423"/>
    </location>
</feature>
<feature type="non-terminal residue" evidence="3">
    <location>
        <position position="1"/>
    </location>
</feature>
<keyword evidence="2" id="KW-0472">Membrane</keyword>
<feature type="compositionally biased region" description="Low complexity" evidence="1">
    <location>
        <begin position="389"/>
        <end position="402"/>
    </location>
</feature>
<keyword evidence="4" id="KW-1185">Reference proteome</keyword>
<evidence type="ECO:0000256" key="2">
    <source>
        <dbReference type="SAM" id="Phobius"/>
    </source>
</evidence>
<protein>
    <submittedName>
        <fullName evidence="3">Transmembrane protein, putative</fullName>
    </submittedName>
</protein>
<gene>
    <name evidence="3" type="ORF">BSAL_43630</name>
</gene>
<keyword evidence="2 3" id="KW-0812">Transmembrane</keyword>
<feature type="transmembrane region" description="Helical" evidence="2">
    <location>
        <begin position="232"/>
        <end position="255"/>
    </location>
</feature>
<feature type="transmembrane region" description="Helical" evidence="2">
    <location>
        <begin position="261"/>
        <end position="282"/>
    </location>
</feature>
<proteinExistence type="predicted"/>
<feature type="region of interest" description="Disordered" evidence="1">
    <location>
        <begin position="1"/>
        <end position="70"/>
    </location>
</feature>
<accession>A0A0S4JU90</accession>
<feature type="compositionally biased region" description="Basic and acidic residues" evidence="1">
    <location>
        <begin position="155"/>
        <end position="164"/>
    </location>
</feature>
<keyword evidence="2" id="KW-1133">Transmembrane helix</keyword>
<dbReference type="EMBL" id="CYKH01002165">
    <property type="protein sequence ID" value="CUG93587.1"/>
    <property type="molecule type" value="Genomic_DNA"/>
</dbReference>
<dbReference type="Proteomes" id="UP000051952">
    <property type="component" value="Unassembled WGS sequence"/>
</dbReference>
<evidence type="ECO:0000256" key="1">
    <source>
        <dbReference type="SAM" id="MobiDB-lite"/>
    </source>
</evidence>
<feature type="region of interest" description="Disordered" evidence="1">
    <location>
        <begin position="94"/>
        <end position="177"/>
    </location>
</feature>
<dbReference type="AlphaFoldDB" id="A0A0S4JU90"/>
<dbReference type="VEuPathDB" id="TriTrypDB:BSAL_43630"/>
<name>A0A0S4JU90_BODSA</name>
<sequence>TALRGRGVSSSYLPHLEENHDELQTQFSREHREAARSPPPLPPAPAGAVSSVLQHQPQERARRGSGLATTTQFTAASLGPALYDGQARRRHFRQAHPLFDDSVATAGGGKATRRRRSSSLSTGSSDHHNGGGGGGSASDSSLSHSNPTGYSEEGVAAHDKERRVHSQTSDDITDGGEVTCSDDDDIYLRRRNVNVLHIFDQVNSWHNSWTMTFVDPTMELEYLKFFYQPKRVIMLGYCVILVLVAIGVQILYAFVTLPVATRALCAVVTVMWMVAGVFTYLLKRDAAVLQQIVEEEEMGVRTLDEVRQGQHALDDDVVVVDHHEHHEQPDAACERVIPPHQHRGAAASAALNATIKGAARGSNTKQQDQQSSQQQQQQQHNTNMKVKRGANQQAAGASSSDSTNRRRWWNSDEGGGNHNAATVECQVCDDDVQSTLSSYARES</sequence>